<protein>
    <submittedName>
        <fullName evidence="1">Uncharacterized protein</fullName>
    </submittedName>
</protein>
<sequence>MNKKFISLLLGATMVSSIIVGCGSDTTDTSNTSAVSKNDKKEDLEPMQFRIGWDVESGRGQAIKAIVDVYNEQTDGRTVEVVSGNNQVEDIMTSEAEIMQLEYFTATSLGQEGYFYDLSDDFNNVSEFFSPAVIDMVSVDDEMYGVPWLGHTLSFIYNKDLLDLSGVNPDEITSWEKFEESLLKVEENTDAKGMGMIGKQMGDLSWMTAMFVHSFGGSLIDETGNIGLDSKESKEGLDFYFNTLGKYGQEGWQEHTGVEVMEAFRTQKIAFEIQGPWGVTDIWKLPEEQRFNVGTLALSQIMHGEYKGAAEASVHPIAISTLVEDEDLLEDAKDFIRFMITPEAQEMLMAGEFDEKTGEYYPFRVPIRNDLQNSPYFIEHPEFLAFIQGFENPSIEVPVPEWTEIRERYLTAGYSAVANGSKTIDEAVSEIIKMGNPILQD</sequence>
<dbReference type="Proteomes" id="UP000188605">
    <property type="component" value="Unassembled WGS sequence"/>
</dbReference>
<reference evidence="1" key="1">
    <citation type="submission" date="2016-08" db="EMBL/GenBank/DDBJ databases">
        <authorList>
            <person name="Ngugi D.K."/>
            <person name="Miyake S."/>
            <person name="Stingl U."/>
        </authorList>
    </citation>
    <scope>NUCLEOTIDE SEQUENCE</scope>
    <source>
        <strain evidence="1">SCG-B11WGA-EpuloA1</strain>
    </source>
</reference>
<evidence type="ECO:0000313" key="1">
    <source>
        <dbReference type="EMBL" id="ONI37651.1"/>
    </source>
</evidence>
<accession>A0ACC8X6S7</accession>
<comment type="caution">
    <text evidence="1">The sequence shown here is derived from an EMBL/GenBank/DDBJ whole genome shotgun (WGS) entry which is preliminary data.</text>
</comment>
<keyword evidence="2" id="KW-1185">Reference proteome</keyword>
<gene>
    <name evidence="1" type="ORF">AN396_12525</name>
</gene>
<dbReference type="EMBL" id="LJDB01000106">
    <property type="protein sequence ID" value="ONI37651.1"/>
    <property type="molecule type" value="Genomic_DNA"/>
</dbReference>
<organism evidence="1 2">
    <name type="scientific">Candidatus Epulonipiscium fishelsonii</name>
    <dbReference type="NCBI Taxonomy" id="77094"/>
    <lineage>
        <taxon>Bacteria</taxon>
        <taxon>Bacillati</taxon>
        <taxon>Bacillota</taxon>
        <taxon>Clostridia</taxon>
        <taxon>Lachnospirales</taxon>
        <taxon>Lachnospiraceae</taxon>
        <taxon>Candidatus Epulonipiscium</taxon>
    </lineage>
</organism>
<evidence type="ECO:0000313" key="2">
    <source>
        <dbReference type="Proteomes" id="UP000188605"/>
    </source>
</evidence>
<proteinExistence type="predicted"/>
<name>A0ACC8X6S7_9FIRM</name>